<evidence type="ECO:0000256" key="1">
    <source>
        <dbReference type="SAM" id="MobiDB-lite"/>
    </source>
</evidence>
<feature type="chain" id="PRO_5040151139" evidence="2">
    <location>
        <begin position="22"/>
        <end position="91"/>
    </location>
</feature>
<dbReference type="Proteomes" id="UP001462961">
    <property type="component" value="Unassembled WGS sequence"/>
</dbReference>
<dbReference type="AlphaFoldDB" id="A0A9Q6WP39"/>
<feature type="compositionally biased region" description="Basic residues" evidence="1">
    <location>
        <begin position="69"/>
        <end position="83"/>
    </location>
</feature>
<accession>A0A9Q6WP39</accession>
<evidence type="ECO:0000313" key="4">
    <source>
        <dbReference type="EMBL" id="QLB65777.1"/>
    </source>
</evidence>
<reference evidence="4 5" key="1">
    <citation type="journal article" date="2014" name="Genome Announc.">
        <title>Draft Genome Sequence of the Haloacid-Degrading Burkholderia caribensis Strain MBA4.</title>
        <authorList>
            <person name="Pan Y."/>
            <person name="Kong K.F."/>
            <person name="Tsang J.S."/>
        </authorList>
    </citation>
    <scope>NUCLEOTIDE SEQUENCE [LARGE SCALE GENOMIC DNA]</scope>
    <source>
        <strain evidence="4 5">852011</strain>
    </source>
</reference>
<evidence type="ECO:0000313" key="6">
    <source>
        <dbReference type="Proteomes" id="UP001462961"/>
    </source>
</evidence>
<protein>
    <submittedName>
        <fullName evidence="4">Uncharacterized protein</fullName>
    </submittedName>
</protein>
<dbReference type="EMBL" id="CP015959">
    <property type="protein sequence ID" value="QLB65777.1"/>
    <property type="molecule type" value="Genomic_DNA"/>
</dbReference>
<feature type="signal peptide" evidence="2">
    <location>
        <begin position="1"/>
        <end position="21"/>
    </location>
</feature>
<keyword evidence="6" id="KW-1185">Reference proteome</keyword>
<gene>
    <name evidence="4" type="ORF">A9O66_25920</name>
    <name evidence="3" type="ORF">VOI32_01785</name>
</gene>
<dbReference type="Proteomes" id="UP000509548">
    <property type="component" value="Chromosome 2"/>
</dbReference>
<reference evidence="4" key="2">
    <citation type="submission" date="2016-06" db="EMBL/GenBank/DDBJ databases">
        <authorList>
            <person name="Huang P."/>
            <person name="Jiang X."/>
            <person name="Liu X."/>
        </authorList>
    </citation>
    <scope>NUCLEOTIDE SEQUENCE</scope>
    <source>
        <strain evidence="4">852011</strain>
    </source>
</reference>
<evidence type="ECO:0000256" key="2">
    <source>
        <dbReference type="SAM" id="SignalP"/>
    </source>
</evidence>
<organism evidence="4 5">
    <name type="scientific">Paraburkholderia caribensis</name>
    <dbReference type="NCBI Taxonomy" id="75105"/>
    <lineage>
        <taxon>Bacteria</taxon>
        <taxon>Pseudomonadati</taxon>
        <taxon>Pseudomonadota</taxon>
        <taxon>Betaproteobacteria</taxon>
        <taxon>Burkholderiales</taxon>
        <taxon>Burkholderiaceae</taxon>
        <taxon>Paraburkholderia</taxon>
    </lineage>
</organism>
<feature type="compositionally biased region" description="Basic and acidic residues" evidence="1">
    <location>
        <begin position="46"/>
        <end position="65"/>
    </location>
</feature>
<proteinExistence type="predicted"/>
<dbReference type="RefSeq" id="WP_107203603.1">
    <property type="nucleotide sequence ID" value="NZ_CP015959.1"/>
</dbReference>
<feature type="region of interest" description="Disordered" evidence="1">
    <location>
        <begin position="46"/>
        <end position="91"/>
    </location>
</feature>
<keyword evidence="2" id="KW-0732">Signal</keyword>
<evidence type="ECO:0000313" key="3">
    <source>
        <dbReference type="EMBL" id="MEO1752661.1"/>
    </source>
</evidence>
<sequence length="91" mass="9446">MNRISAAVLVSLLAVAGVASAQTSSDGIVTTHDSNVAAQIEQHARDIQARPDTQHNVDAPAEKTAQKSAHQHHGHGKTAKSKLAHTPAASQ</sequence>
<reference evidence="3 6" key="3">
    <citation type="submission" date="2024-01" db="EMBL/GenBank/DDBJ databases">
        <title>The diversity of rhizobia nodulating Mimosa spp. in eleven states of Brazil covering several biomes is determined by host plant, location, and edaphic factors.</title>
        <authorList>
            <person name="Rouws L."/>
            <person name="Barauna A."/>
            <person name="Beukes C."/>
            <person name="De Faria S.M."/>
            <person name="Gross E."/>
            <person name="Dos Reis Junior F.B."/>
            <person name="Simon M."/>
            <person name="Maluk M."/>
            <person name="Odee D.W."/>
            <person name="Kenicer G."/>
            <person name="Young J.P.W."/>
            <person name="Reis V.M."/>
            <person name="Zilli J."/>
            <person name="James E.K."/>
        </authorList>
    </citation>
    <scope>NUCLEOTIDE SEQUENCE [LARGE SCALE GENOMIC DNA]</scope>
    <source>
        <strain evidence="3 6">JHI1651</strain>
    </source>
</reference>
<dbReference type="EMBL" id="JAYLVJ010000002">
    <property type="protein sequence ID" value="MEO1752661.1"/>
    <property type="molecule type" value="Genomic_DNA"/>
</dbReference>
<evidence type="ECO:0000313" key="5">
    <source>
        <dbReference type="Proteomes" id="UP000509548"/>
    </source>
</evidence>
<name>A0A9Q6WP39_9BURK</name>